<gene>
    <name evidence="2" type="ORF">FYJ44_13300</name>
</gene>
<organism evidence="2 3">
    <name type="scientific">Desulfovibrio porci</name>
    <dbReference type="NCBI Taxonomy" id="2605782"/>
    <lineage>
        <taxon>Bacteria</taxon>
        <taxon>Pseudomonadati</taxon>
        <taxon>Thermodesulfobacteriota</taxon>
        <taxon>Desulfovibrionia</taxon>
        <taxon>Desulfovibrionales</taxon>
        <taxon>Desulfovibrionaceae</taxon>
        <taxon>Desulfovibrio</taxon>
    </lineage>
</organism>
<dbReference type="AlphaFoldDB" id="A0A6L5XP33"/>
<comment type="caution">
    <text evidence="2">The sequence shown here is derived from an EMBL/GenBank/DDBJ whole genome shotgun (WGS) entry which is preliminary data.</text>
</comment>
<keyword evidence="3" id="KW-1185">Reference proteome</keyword>
<keyword evidence="1" id="KW-0732">Signal</keyword>
<evidence type="ECO:0000256" key="1">
    <source>
        <dbReference type="SAM" id="SignalP"/>
    </source>
</evidence>
<accession>A0A6L5XP33</accession>
<sequence length="290" mass="31072">MRGLLVSTMFLGLLLSGCGAAETGGAAGPADRGAPTADAGADAVLSPATPGGGANAFNPYLHERLPNTRLMSAEAAQMLGKLGAHTQSIEGEAAYRAHWRQELYPVVFGDPRAPHEILVLLDFSAPQSEKVWQAVVEAGRSLSPQQCKIVVFGNSRENYGTDLLGLAIWISYSRPGQAMPYLSYALERWNAVKAEQKHSGGVKPFTNEYDATAKATDFPIHYGYLTKLRPPVPAKDELAVAKYCYDAGNVNMYQTVQLCRYYGVKSLPAVVADGKVLGQVSARAIVNAVK</sequence>
<evidence type="ECO:0000313" key="2">
    <source>
        <dbReference type="EMBL" id="MSS28980.1"/>
    </source>
</evidence>
<protein>
    <recommendedName>
        <fullName evidence="4">Thioredoxin-like fold domain-containing protein</fullName>
    </recommendedName>
</protein>
<reference evidence="2 3" key="1">
    <citation type="submission" date="2019-09" db="EMBL/GenBank/DDBJ databases">
        <title>In-depth cultivation of the pig gut microbiome towards novel bacterial diversity and tailored functional studies.</title>
        <authorList>
            <person name="Wylensek D."/>
            <person name="Hitch T.C.A."/>
            <person name="Clavel T."/>
        </authorList>
    </citation>
    <scope>NUCLEOTIDE SEQUENCE [LARGE SCALE GENOMIC DNA]</scope>
    <source>
        <strain evidence="2 3">PG-178-WT-4</strain>
    </source>
</reference>
<proteinExistence type="predicted"/>
<dbReference type="PROSITE" id="PS51257">
    <property type="entry name" value="PROKAR_LIPOPROTEIN"/>
    <property type="match status" value="1"/>
</dbReference>
<dbReference type="EMBL" id="VUMH01000018">
    <property type="protein sequence ID" value="MSS28980.1"/>
    <property type="molecule type" value="Genomic_DNA"/>
</dbReference>
<dbReference type="RefSeq" id="WP_154512939.1">
    <property type="nucleotide sequence ID" value="NZ_JAXELC010000060.1"/>
</dbReference>
<name>A0A6L5XP33_9BACT</name>
<dbReference type="Proteomes" id="UP000477488">
    <property type="component" value="Unassembled WGS sequence"/>
</dbReference>
<evidence type="ECO:0000313" key="3">
    <source>
        <dbReference type="Proteomes" id="UP000477488"/>
    </source>
</evidence>
<feature type="chain" id="PRO_5026867332" description="Thioredoxin-like fold domain-containing protein" evidence="1">
    <location>
        <begin position="21"/>
        <end position="290"/>
    </location>
</feature>
<feature type="signal peptide" evidence="1">
    <location>
        <begin position="1"/>
        <end position="20"/>
    </location>
</feature>
<evidence type="ECO:0008006" key="4">
    <source>
        <dbReference type="Google" id="ProtNLM"/>
    </source>
</evidence>